<evidence type="ECO:0000256" key="3">
    <source>
        <dbReference type="ARBA" id="ARBA00006602"/>
    </source>
</evidence>
<dbReference type="InterPro" id="IPR000563">
    <property type="entry name" value="Flag_FliH"/>
</dbReference>
<evidence type="ECO:0000256" key="9">
    <source>
        <dbReference type="ARBA" id="ARBA00023225"/>
    </source>
</evidence>
<evidence type="ECO:0000256" key="7">
    <source>
        <dbReference type="ARBA" id="ARBA00022795"/>
    </source>
</evidence>
<dbReference type="GO" id="GO:0009288">
    <property type="term" value="C:bacterial-type flagellum"/>
    <property type="evidence" value="ECO:0007669"/>
    <property type="project" value="InterPro"/>
</dbReference>
<dbReference type="GO" id="GO:0015031">
    <property type="term" value="P:protein transport"/>
    <property type="evidence" value="ECO:0007669"/>
    <property type="project" value="UniProtKB-KW"/>
</dbReference>
<reference evidence="13" key="1">
    <citation type="submission" date="2023-07" db="EMBL/GenBank/DDBJ databases">
        <title>Genome content predicts the carbon catabolic preferences of heterotrophic bacteria.</title>
        <authorList>
            <person name="Gralka M."/>
        </authorList>
    </citation>
    <scope>NUCLEOTIDE SEQUENCE</scope>
    <source>
        <strain evidence="13">C2R13</strain>
    </source>
</reference>
<keyword evidence="7" id="KW-1005">Bacterial flagellum biogenesis</keyword>
<dbReference type="InterPro" id="IPR051472">
    <property type="entry name" value="T3SS_Stator/FliH"/>
</dbReference>
<name>A0AAP4X054_9GAMM</name>
<protein>
    <recommendedName>
        <fullName evidence="4">Flagellar assembly protein FliH</fullName>
    </recommendedName>
</protein>
<keyword evidence="9" id="KW-1006">Bacterial flagellum protein export</keyword>
<evidence type="ECO:0000313" key="14">
    <source>
        <dbReference type="Proteomes" id="UP001170481"/>
    </source>
</evidence>
<dbReference type="PANTHER" id="PTHR34982">
    <property type="entry name" value="YOP PROTEINS TRANSLOCATION PROTEIN L"/>
    <property type="match status" value="1"/>
</dbReference>
<feature type="compositionally biased region" description="Basic and acidic residues" evidence="11">
    <location>
        <begin position="283"/>
        <end position="301"/>
    </location>
</feature>
<proteinExistence type="inferred from homology"/>
<comment type="subcellular location">
    <subcellularLocation>
        <location evidence="2">Cytoplasm</location>
    </subcellularLocation>
</comment>
<keyword evidence="8" id="KW-0653">Protein transport</keyword>
<evidence type="ECO:0000256" key="2">
    <source>
        <dbReference type="ARBA" id="ARBA00004496"/>
    </source>
</evidence>
<dbReference type="GO" id="GO:0003774">
    <property type="term" value="F:cytoskeletal motor activity"/>
    <property type="evidence" value="ECO:0007669"/>
    <property type="project" value="InterPro"/>
</dbReference>
<feature type="compositionally biased region" description="Basic and acidic residues" evidence="11">
    <location>
        <begin position="1"/>
        <end position="15"/>
    </location>
</feature>
<evidence type="ECO:0000256" key="1">
    <source>
        <dbReference type="ARBA" id="ARBA00003041"/>
    </source>
</evidence>
<evidence type="ECO:0000256" key="4">
    <source>
        <dbReference type="ARBA" id="ARBA00016507"/>
    </source>
</evidence>
<dbReference type="GO" id="GO:0071973">
    <property type="term" value="P:bacterial-type flagellum-dependent cell motility"/>
    <property type="evidence" value="ECO:0007669"/>
    <property type="project" value="InterPro"/>
</dbReference>
<dbReference type="RefSeq" id="WP_303592463.1">
    <property type="nucleotide sequence ID" value="NZ_JAUORK010000001.1"/>
</dbReference>
<evidence type="ECO:0000313" key="13">
    <source>
        <dbReference type="EMBL" id="MDO6670613.1"/>
    </source>
</evidence>
<keyword evidence="5" id="KW-0813">Transport</keyword>
<dbReference type="EMBL" id="JAUORK010000001">
    <property type="protein sequence ID" value="MDO6670613.1"/>
    <property type="molecule type" value="Genomic_DNA"/>
</dbReference>
<dbReference type="PRINTS" id="PR01003">
    <property type="entry name" value="FLGFLIH"/>
</dbReference>
<feature type="coiled-coil region" evidence="10">
    <location>
        <begin position="111"/>
        <end position="156"/>
    </location>
</feature>
<dbReference type="GO" id="GO:0005829">
    <property type="term" value="C:cytosol"/>
    <property type="evidence" value="ECO:0007669"/>
    <property type="project" value="TreeGrafter"/>
</dbReference>
<sequence length="301" mass="32386">MSSSDPHHDAPDPWAERNVAGSDDMHQWQPLELDALDGKPASPQSGGGFQAGIPHTAAPDVGLIRRMAQRARSTFEQETLQQQQAARDEGYAVGEKAGYEAGLARARQEAAEQAARQAEAAQLALAQQAAQLALLIENLQQSLACLDEQISDELAALAISVGQHLAREAFRAHPEHIIDSVRSLLAADPPLIGRPRLLLNPDDLPRVEQAMGEQLAKLGWQCLPDASLSLGGCRAEADSGCHDASLESRLEMLSRQLRHRGSADGSLHGKDEASGSRIVQRQASEHAQPEQVRTELAGDRT</sequence>
<comment type="function">
    <text evidence="1">Needed for flagellar regrowth and assembly.</text>
</comment>
<organism evidence="13 14">
    <name type="scientific">Cobetia amphilecti</name>
    <dbReference type="NCBI Taxonomy" id="1055104"/>
    <lineage>
        <taxon>Bacteria</taxon>
        <taxon>Pseudomonadati</taxon>
        <taxon>Pseudomonadota</taxon>
        <taxon>Gammaproteobacteria</taxon>
        <taxon>Oceanospirillales</taxon>
        <taxon>Halomonadaceae</taxon>
        <taxon>Cobetia</taxon>
    </lineage>
</organism>
<comment type="similarity">
    <text evidence="3">Belongs to the FliH family.</text>
</comment>
<evidence type="ECO:0000256" key="10">
    <source>
        <dbReference type="SAM" id="Coils"/>
    </source>
</evidence>
<feature type="region of interest" description="Disordered" evidence="11">
    <location>
        <begin position="1"/>
        <end position="56"/>
    </location>
</feature>
<evidence type="ECO:0000256" key="11">
    <source>
        <dbReference type="SAM" id="MobiDB-lite"/>
    </source>
</evidence>
<dbReference type="Pfam" id="PF02108">
    <property type="entry name" value="FliH"/>
    <property type="match status" value="1"/>
</dbReference>
<feature type="region of interest" description="Disordered" evidence="11">
    <location>
        <begin position="260"/>
        <end position="301"/>
    </location>
</feature>
<evidence type="ECO:0000256" key="6">
    <source>
        <dbReference type="ARBA" id="ARBA00022490"/>
    </source>
</evidence>
<dbReference type="Proteomes" id="UP001170481">
    <property type="component" value="Unassembled WGS sequence"/>
</dbReference>
<dbReference type="AlphaFoldDB" id="A0AAP4X054"/>
<dbReference type="InterPro" id="IPR018035">
    <property type="entry name" value="Flagellar_FliH/T3SS_HrpE"/>
</dbReference>
<comment type="caution">
    <text evidence="13">The sequence shown here is derived from an EMBL/GenBank/DDBJ whole genome shotgun (WGS) entry which is preliminary data.</text>
</comment>
<dbReference type="PANTHER" id="PTHR34982:SF1">
    <property type="entry name" value="FLAGELLAR ASSEMBLY PROTEIN FLIH"/>
    <property type="match status" value="1"/>
</dbReference>
<evidence type="ECO:0000256" key="5">
    <source>
        <dbReference type="ARBA" id="ARBA00022448"/>
    </source>
</evidence>
<dbReference type="GO" id="GO:0044781">
    <property type="term" value="P:bacterial-type flagellum organization"/>
    <property type="evidence" value="ECO:0007669"/>
    <property type="project" value="UniProtKB-KW"/>
</dbReference>
<accession>A0AAP4X054</accession>
<evidence type="ECO:0000259" key="12">
    <source>
        <dbReference type="Pfam" id="PF02108"/>
    </source>
</evidence>
<keyword evidence="10" id="KW-0175">Coiled coil</keyword>
<feature type="domain" description="Flagellar assembly protein FliH/Type III secretion system HrpE" evidence="12">
    <location>
        <begin position="127"/>
        <end position="251"/>
    </location>
</feature>
<keyword evidence="6" id="KW-0963">Cytoplasm</keyword>
<gene>
    <name evidence="13" type="ORF">Q4535_00640</name>
</gene>
<evidence type="ECO:0000256" key="8">
    <source>
        <dbReference type="ARBA" id="ARBA00022927"/>
    </source>
</evidence>